<proteinExistence type="predicted"/>
<evidence type="ECO:0000313" key="3">
    <source>
        <dbReference type="EMBL" id="CAG6394617.1"/>
    </source>
</evidence>
<reference evidence="3" key="1">
    <citation type="submission" date="2021-05" db="EMBL/GenBank/DDBJ databases">
        <authorList>
            <person name="Arsene-Ploetze F."/>
        </authorList>
    </citation>
    <scope>NUCLEOTIDE SEQUENCE</scope>
    <source>
        <strain evidence="3">DSM 42138</strain>
    </source>
</reference>
<dbReference type="InterPro" id="IPR012349">
    <property type="entry name" value="Split_barrel_FMN-bd"/>
</dbReference>
<gene>
    <name evidence="3" type="ORF">SCOCK_280070</name>
</gene>
<evidence type="ECO:0000313" key="4">
    <source>
        <dbReference type="Proteomes" id="UP001152519"/>
    </source>
</evidence>
<dbReference type="SUPFAM" id="SSF50475">
    <property type="entry name" value="FMN-binding split barrel"/>
    <property type="match status" value="1"/>
</dbReference>
<dbReference type="Gene3D" id="2.30.110.10">
    <property type="entry name" value="Electron Transport, Fmn-binding Protein, Chain A"/>
    <property type="match status" value="1"/>
</dbReference>
<sequence length="141" mass="15156">MSNKISDPVRAALTAGNLAHMVTINPDGSPQVACVWVALDEEDRVVSAHLVEQQKVRNLRRDPRVALSMAPGEKSPEGLAYHFVVHGHAEVIEGGAPAELSRIAVPYLGAGVQWPPAQFADAEGFVIRITVDRVAGFGPWE</sequence>
<dbReference type="InterPro" id="IPR052019">
    <property type="entry name" value="F420H2_bilvrd_red/Heme_oxyg"/>
</dbReference>
<accession>A0A9W4DVE2</accession>
<name>A0A9W4DVE2_9ACTN</name>
<comment type="caution">
    <text evidence="3">The sequence shown here is derived from an EMBL/GenBank/DDBJ whole genome shotgun (WGS) entry which is preliminary data.</text>
</comment>
<dbReference type="PANTHER" id="PTHR35176">
    <property type="entry name" value="HEME OXYGENASE HI_0854-RELATED"/>
    <property type="match status" value="1"/>
</dbReference>
<keyword evidence="4" id="KW-1185">Reference proteome</keyword>
<dbReference type="Proteomes" id="UP001152519">
    <property type="component" value="Unassembled WGS sequence"/>
</dbReference>
<keyword evidence="1" id="KW-0560">Oxidoreductase</keyword>
<dbReference type="AlphaFoldDB" id="A0A9W4DVE2"/>
<protein>
    <submittedName>
        <fullName evidence="3">PPOX class F420-dependent enzyme</fullName>
    </submittedName>
</protein>
<dbReference type="GO" id="GO:0016627">
    <property type="term" value="F:oxidoreductase activity, acting on the CH-CH group of donors"/>
    <property type="evidence" value="ECO:0007669"/>
    <property type="project" value="TreeGrafter"/>
</dbReference>
<dbReference type="NCBIfam" id="TIGR03618">
    <property type="entry name" value="Rv1155_F420"/>
    <property type="match status" value="1"/>
</dbReference>
<dbReference type="Pfam" id="PF01243">
    <property type="entry name" value="PNPOx_N"/>
    <property type="match status" value="1"/>
</dbReference>
<organism evidence="3 4">
    <name type="scientific">Actinacidiphila cocklensis</name>
    <dbReference type="NCBI Taxonomy" id="887465"/>
    <lineage>
        <taxon>Bacteria</taxon>
        <taxon>Bacillati</taxon>
        <taxon>Actinomycetota</taxon>
        <taxon>Actinomycetes</taxon>
        <taxon>Kitasatosporales</taxon>
        <taxon>Streptomycetaceae</taxon>
        <taxon>Actinacidiphila</taxon>
    </lineage>
</organism>
<dbReference type="PANTHER" id="PTHR35176:SF6">
    <property type="entry name" value="HEME OXYGENASE HI_0854-RELATED"/>
    <property type="match status" value="1"/>
</dbReference>
<dbReference type="InterPro" id="IPR019920">
    <property type="entry name" value="F420-binding_dom_put"/>
</dbReference>
<feature type="domain" description="Pyridoxamine 5'-phosphate oxidase N-terminal" evidence="2">
    <location>
        <begin position="8"/>
        <end position="134"/>
    </location>
</feature>
<dbReference type="GO" id="GO:0070967">
    <property type="term" value="F:coenzyme F420 binding"/>
    <property type="evidence" value="ECO:0007669"/>
    <property type="project" value="TreeGrafter"/>
</dbReference>
<evidence type="ECO:0000259" key="2">
    <source>
        <dbReference type="Pfam" id="PF01243"/>
    </source>
</evidence>
<dbReference type="GO" id="GO:0005829">
    <property type="term" value="C:cytosol"/>
    <property type="evidence" value="ECO:0007669"/>
    <property type="project" value="TreeGrafter"/>
</dbReference>
<dbReference type="RefSeq" id="WP_274038018.1">
    <property type="nucleotide sequence ID" value="NZ_CAJSLV010000057.1"/>
</dbReference>
<dbReference type="EMBL" id="CAJSLV010000057">
    <property type="protein sequence ID" value="CAG6394617.1"/>
    <property type="molecule type" value="Genomic_DNA"/>
</dbReference>
<dbReference type="InterPro" id="IPR011576">
    <property type="entry name" value="Pyridox_Oxase_N"/>
</dbReference>
<evidence type="ECO:0000256" key="1">
    <source>
        <dbReference type="ARBA" id="ARBA00023002"/>
    </source>
</evidence>